<comment type="caution">
    <text evidence="2">The sequence shown here is derived from an EMBL/GenBank/DDBJ whole genome shotgun (WGS) entry which is preliminary data.</text>
</comment>
<proteinExistence type="predicted"/>
<feature type="compositionally biased region" description="Gly residues" evidence="1">
    <location>
        <begin position="1"/>
        <end position="11"/>
    </location>
</feature>
<reference evidence="2 3" key="1">
    <citation type="submission" date="2019-10" db="EMBL/GenBank/DDBJ databases">
        <title>Draft Genome Sequence of the Caffeine Degrading Methylotroph Methylorubrum populi PINKEL.</title>
        <authorList>
            <person name="Dawson S.C."/>
            <person name="Zhang X."/>
            <person name="Wright M.E."/>
            <person name="Sharma G."/>
            <person name="Langner J.T."/>
            <person name="Ditty J.L."/>
            <person name="Subuyuj G.A."/>
        </authorList>
    </citation>
    <scope>NUCLEOTIDE SEQUENCE [LARGE SCALE GENOMIC DNA]</scope>
    <source>
        <strain evidence="2 3">Pinkel</strain>
    </source>
</reference>
<dbReference type="Proteomes" id="UP000469949">
    <property type="component" value="Unassembled WGS sequence"/>
</dbReference>
<gene>
    <name evidence="2" type="ORF">F8B43_0974</name>
</gene>
<name>A0A833MYR3_9HYPH</name>
<accession>A0A833MYR3</accession>
<evidence type="ECO:0000256" key="1">
    <source>
        <dbReference type="SAM" id="MobiDB-lite"/>
    </source>
</evidence>
<dbReference type="AlphaFoldDB" id="A0A833MYR3"/>
<evidence type="ECO:0000313" key="3">
    <source>
        <dbReference type="Proteomes" id="UP000469949"/>
    </source>
</evidence>
<feature type="region of interest" description="Disordered" evidence="1">
    <location>
        <begin position="1"/>
        <end position="44"/>
    </location>
</feature>
<evidence type="ECO:0000313" key="2">
    <source>
        <dbReference type="EMBL" id="KAB7786620.1"/>
    </source>
</evidence>
<dbReference type="EMBL" id="WEKV01000006">
    <property type="protein sequence ID" value="KAB7786620.1"/>
    <property type="molecule type" value="Genomic_DNA"/>
</dbReference>
<protein>
    <submittedName>
        <fullName evidence="2">Uncharacterized protein</fullName>
    </submittedName>
</protein>
<sequence length="44" mass="4373">MSGAGPDGVGAGRVSRLSRRLPARTGRSGNGRSCCDGSGIPNTK</sequence>
<organism evidence="2 3">
    <name type="scientific">Methylorubrum populi</name>
    <dbReference type="NCBI Taxonomy" id="223967"/>
    <lineage>
        <taxon>Bacteria</taxon>
        <taxon>Pseudomonadati</taxon>
        <taxon>Pseudomonadota</taxon>
        <taxon>Alphaproteobacteria</taxon>
        <taxon>Hyphomicrobiales</taxon>
        <taxon>Methylobacteriaceae</taxon>
        <taxon>Methylorubrum</taxon>
    </lineage>
</organism>